<dbReference type="PANTHER" id="PTHR43968:SF6">
    <property type="entry name" value="GLUTATHIONE S-TRANSFERASE OMEGA"/>
    <property type="match status" value="1"/>
</dbReference>
<gene>
    <name evidence="5" type="ORF">MAR_026142</name>
</gene>
<dbReference type="InterPro" id="IPR036282">
    <property type="entry name" value="Glutathione-S-Trfase_C_sf"/>
</dbReference>
<name>A0ABY7EPP4_MYAAR</name>
<dbReference type="InterPro" id="IPR036249">
    <property type="entry name" value="Thioredoxin-like_sf"/>
</dbReference>
<organism evidence="5 6">
    <name type="scientific">Mya arenaria</name>
    <name type="common">Soft-shell clam</name>
    <dbReference type="NCBI Taxonomy" id="6604"/>
    <lineage>
        <taxon>Eukaryota</taxon>
        <taxon>Metazoa</taxon>
        <taxon>Spiralia</taxon>
        <taxon>Lophotrochozoa</taxon>
        <taxon>Mollusca</taxon>
        <taxon>Bivalvia</taxon>
        <taxon>Autobranchia</taxon>
        <taxon>Heteroconchia</taxon>
        <taxon>Euheterodonta</taxon>
        <taxon>Imparidentia</taxon>
        <taxon>Neoheterodontei</taxon>
        <taxon>Myida</taxon>
        <taxon>Myoidea</taxon>
        <taxon>Myidae</taxon>
        <taxon>Mya</taxon>
    </lineage>
</organism>
<sequence>MANNTVPRRSGQNPGEAFRVVKLEAWSYEEALKLQYGRQTMALHVERYRRVSHRSGKILNQYTFVCEASRQIDKNKSSNISPPFKHYVAAKPLLRAITTASTEIPVMSEFAIGRGQTCPPRAPGVLRLYSMRYCPYAQRTRMVLVHKNIPAEIVNVNLKRKPDWLFEMSPTGLVPVLEWDGGHVLHESAACNDYLDEAYPEPRLNPADPYLRARDRQLWESMGKVSVGSKVCMADFMIWPWFERLPIVNQIVPETKITPDKYPRLAQWINSMYELPAVKETKFDVESHAHFLKTLRVDKNPDYDYGLTQPAK</sequence>
<dbReference type="SFLD" id="SFLDG00358">
    <property type="entry name" value="Main_(cytGST)"/>
    <property type="match status" value="1"/>
</dbReference>
<evidence type="ECO:0000313" key="5">
    <source>
        <dbReference type="EMBL" id="WAR11962.1"/>
    </source>
</evidence>
<dbReference type="InterPro" id="IPR004045">
    <property type="entry name" value="Glutathione_S-Trfase_N"/>
</dbReference>
<dbReference type="Gene3D" id="1.20.1050.10">
    <property type="match status" value="1"/>
</dbReference>
<keyword evidence="2" id="KW-0560">Oxidoreductase</keyword>
<accession>A0ABY7EPP4</accession>
<feature type="non-terminal residue" evidence="5">
    <location>
        <position position="1"/>
    </location>
</feature>
<feature type="domain" description="GST C-terminal" evidence="4">
    <location>
        <begin position="155"/>
        <end position="301"/>
    </location>
</feature>
<dbReference type="SUPFAM" id="SSF47616">
    <property type="entry name" value="GST C-terminal domain-like"/>
    <property type="match status" value="1"/>
</dbReference>
<proteinExistence type="inferred from homology"/>
<evidence type="ECO:0000256" key="2">
    <source>
        <dbReference type="ARBA" id="ARBA00023002"/>
    </source>
</evidence>
<dbReference type="Proteomes" id="UP001164746">
    <property type="component" value="Chromosome 8"/>
</dbReference>
<feature type="domain" description="GST N-terminal" evidence="3">
    <location>
        <begin position="124"/>
        <end position="203"/>
    </location>
</feature>
<dbReference type="InterPro" id="IPR010987">
    <property type="entry name" value="Glutathione-S-Trfase_C-like"/>
</dbReference>
<evidence type="ECO:0000256" key="1">
    <source>
        <dbReference type="ARBA" id="ARBA00011067"/>
    </source>
</evidence>
<protein>
    <submittedName>
        <fullName evidence="5">GSTO1-like protein</fullName>
    </submittedName>
</protein>
<dbReference type="PRINTS" id="PR01625">
    <property type="entry name" value="GSTRNSFRASEO"/>
</dbReference>
<dbReference type="Gene3D" id="3.40.30.10">
    <property type="entry name" value="Glutaredoxin"/>
    <property type="match status" value="1"/>
</dbReference>
<evidence type="ECO:0000259" key="4">
    <source>
        <dbReference type="PROSITE" id="PS50405"/>
    </source>
</evidence>
<dbReference type="PROSITE" id="PS50405">
    <property type="entry name" value="GST_CTER"/>
    <property type="match status" value="1"/>
</dbReference>
<comment type="similarity">
    <text evidence="1">Belongs to the GST superfamily. Omega family.</text>
</comment>
<evidence type="ECO:0000313" key="6">
    <source>
        <dbReference type="Proteomes" id="UP001164746"/>
    </source>
</evidence>
<dbReference type="EMBL" id="CP111019">
    <property type="protein sequence ID" value="WAR11962.1"/>
    <property type="molecule type" value="Genomic_DNA"/>
</dbReference>
<dbReference type="InterPro" id="IPR050983">
    <property type="entry name" value="GST_Omega/HSP26"/>
</dbReference>
<evidence type="ECO:0000259" key="3">
    <source>
        <dbReference type="PROSITE" id="PS50404"/>
    </source>
</evidence>
<dbReference type="PROSITE" id="PS50404">
    <property type="entry name" value="GST_NTER"/>
    <property type="match status" value="1"/>
</dbReference>
<dbReference type="SUPFAM" id="SSF52833">
    <property type="entry name" value="Thioredoxin-like"/>
    <property type="match status" value="1"/>
</dbReference>
<reference evidence="5" key="1">
    <citation type="submission" date="2022-11" db="EMBL/GenBank/DDBJ databases">
        <title>Centuries of genome instability and evolution in soft-shell clam transmissible cancer (bioRxiv).</title>
        <authorList>
            <person name="Hart S.F.M."/>
            <person name="Yonemitsu M.A."/>
            <person name="Giersch R.M."/>
            <person name="Beal B.F."/>
            <person name="Arriagada G."/>
            <person name="Davis B.W."/>
            <person name="Ostrander E.A."/>
            <person name="Goff S.P."/>
            <person name="Metzger M.J."/>
        </authorList>
    </citation>
    <scope>NUCLEOTIDE SEQUENCE</scope>
    <source>
        <strain evidence="5">MELC-2E11</strain>
        <tissue evidence="5">Siphon/mantle</tissue>
    </source>
</reference>
<dbReference type="PANTHER" id="PTHR43968">
    <property type="match status" value="1"/>
</dbReference>
<dbReference type="InterPro" id="IPR005442">
    <property type="entry name" value="GST_omega"/>
</dbReference>
<dbReference type="Pfam" id="PF13417">
    <property type="entry name" value="GST_N_3"/>
    <property type="match status" value="1"/>
</dbReference>
<keyword evidence="6" id="KW-1185">Reference proteome</keyword>
<dbReference type="SFLD" id="SFLDS00019">
    <property type="entry name" value="Glutathione_Transferase_(cytos"/>
    <property type="match status" value="1"/>
</dbReference>
<dbReference type="InterPro" id="IPR040079">
    <property type="entry name" value="Glutathione_S-Trfase"/>
</dbReference>